<evidence type="ECO:0000256" key="1">
    <source>
        <dbReference type="SAM" id="Phobius"/>
    </source>
</evidence>
<keyword evidence="1" id="KW-0812">Transmembrane</keyword>
<protein>
    <submittedName>
        <fullName evidence="2">Uncharacterized protein</fullName>
    </submittedName>
</protein>
<keyword evidence="1" id="KW-1133">Transmembrane helix</keyword>
<gene>
    <name evidence="2" type="ORF">HMPREF9488_02587</name>
</gene>
<evidence type="ECO:0000313" key="2">
    <source>
        <dbReference type="EMBL" id="EFW04304.1"/>
    </source>
</evidence>
<feature type="transmembrane region" description="Helical" evidence="1">
    <location>
        <begin position="70"/>
        <end position="90"/>
    </location>
</feature>
<name>E7GCU5_9FIRM</name>
<reference evidence="2 3" key="1">
    <citation type="submission" date="2010-12" db="EMBL/GenBank/DDBJ databases">
        <title>The Genome Sequence of Coprobacillus sp. strain 29_1.</title>
        <authorList>
            <consortium name="The Broad Institute Genome Sequencing Platform"/>
            <person name="Earl A."/>
            <person name="Ward D."/>
            <person name="Feldgarden M."/>
            <person name="Gevers D."/>
            <person name="Daigneault M."/>
            <person name="Sibley C.D."/>
            <person name="White A."/>
            <person name="Strauss J."/>
            <person name="Allen-Vercoe E."/>
            <person name="Young S.K."/>
            <person name="Zeng Q."/>
            <person name="Gargeya S."/>
            <person name="Fitzgerald M."/>
            <person name="Haas B."/>
            <person name="Abouelleil A."/>
            <person name="Alvarado L."/>
            <person name="Arachchi H.M."/>
            <person name="Berlin A."/>
            <person name="Brown A."/>
            <person name="Chapman S.B."/>
            <person name="Chen Z."/>
            <person name="Dunbar C."/>
            <person name="Freedman E."/>
            <person name="Gearin G."/>
            <person name="Gellesch M."/>
            <person name="Goldberg J."/>
            <person name="Griggs A."/>
            <person name="Gujja S."/>
            <person name="Heilman E."/>
            <person name="Heiman D."/>
            <person name="Howarth C."/>
            <person name="Larson L."/>
            <person name="Lui A."/>
            <person name="MacDonald P.J.P."/>
            <person name="Mehta T."/>
            <person name="Montmayeur A."/>
            <person name="Murphy C."/>
            <person name="Neiman D."/>
            <person name="Pearson M."/>
            <person name="Priest M."/>
            <person name="Roberts A."/>
            <person name="Saif S."/>
            <person name="Shea T."/>
            <person name="Shenoy N."/>
            <person name="Sisk P."/>
            <person name="Stolte C."/>
            <person name="Sykes S."/>
            <person name="White J."/>
            <person name="Yandava C."/>
            <person name="Nusbaum C."/>
            <person name="Birren B."/>
        </authorList>
    </citation>
    <scope>NUCLEOTIDE SEQUENCE [LARGE SCALE GENOMIC DNA]</scope>
    <source>
        <strain evidence="2 3">29_1</strain>
    </source>
</reference>
<feature type="transmembrane region" description="Helical" evidence="1">
    <location>
        <begin position="12"/>
        <end position="29"/>
    </location>
</feature>
<dbReference type="Proteomes" id="UP000003157">
    <property type="component" value="Unassembled WGS sequence"/>
</dbReference>
<dbReference type="OrthoDB" id="9982702at2"/>
<dbReference type="STRING" id="100884.GCA_000269565_00239"/>
<dbReference type="eggNOG" id="ENOG5033NAD">
    <property type="taxonomic scope" value="Bacteria"/>
</dbReference>
<dbReference type="AlphaFoldDB" id="E7GCU5"/>
<evidence type="ECO:0000313" key="3">
    <source>
        <dbReference type="Proteomes" id="UP000003157"/>
    </source>
</evidence>
<feature type="transmembrane region" description="Helical" evidence="1">
    <location>
        <begin position="35"/>
        <end position="58"/>
    </location>
</feature>
<accession>E7GCU5</accession>
<sequence>MDQNNKTRRVIIISLAGLLIGTLLFIFGLSIKDSIWPLIANYIIGMVLYICSFLAVYNNNKTDKQAIYKYIMALVVVMVILITFATLSRIF</sequence>
<proteinExistence type="predicted"/>
<comment type="caution">
    <text evidence="2">The sequence shown here is derived from an EMBL/GenBank/DDBJ whole genome shotgun (WGS) entry which is preliminary data.</text>
</comment>
<keyword evidence="1" id="KW-0472">Membrane</keyword>
<dbReference type="HOGENOM" id="CLU_188966_0_0_9"/>
<keyword evidence="3" id="KW-1185">Reference proteome</keyword>
<dbReference type="EMBL" id="ADKX01000039">
    <property type="protein sequence ID" value="EFW04304.1"/>
    <property type="molecule type" value="Genomic_DNA"/>
</dbReference>
<organism evidence="2 3">
    <name type="scientific">Coprobacillus cateniformis</name>
    <dbReference type="NCBI Taxonomy" id="100884"/>
    <lineage>
        <taxon>Bacteria</taxon>
        <taxon>Bacillati</taxon>
        <taxon>Bacillota</taxon>
        <taxon>Erysipelotrichia</taxon>
        <taxon>Erysipelotrichales</taxon>
        <taxon>Coprobacillaceae</taxon>
        <taxon>Coprobacillus</taxon>
    </lineage>
</organism>